<feature type="coiled-coil region" evidence="1">
    <location>
        <begin position="7"/>
        <end position="34"/>
    </location>
</feature>
<gene>
    <name evidence="2" type="ORF">O9G_002680</name>
</gene>
<dbReference type="Proteomes" id="UP000030755">
    <property type="component" value="Unassembled WGS sequence"/>
</dbReference>
<dbReference type="AlphaFoldDB" id="A0A075B4B9"/>
<dbReference type="EMBL" id="KE560678">
    <property type="protein sequence ID" value="EPZ36037.1"/>
    <property type="molecule type" value="Genomic_DNA"/>
</dbReference>
<sequence length="116" mass="14042">MGGYLSKSFTRAQAEMMEKQKETMRENMNRQMRIMQARFAAINSYFRKGFIPDMIKPPLFIGSIVTAYQVDFAYFNKSDRIREEYYNILENEDHWFSLEEREYIKKNNMRARPLTK</sequence>
<name>A0A075B4B9_ROZAC</name>
<evidence type="ECO:0000313" key="3">
    <source>
        <dbReference type="Proteomes" id="UP000030755"/>
    </source>
</evidence>
<accession>A0A075B4B9</accession>
<keyword evidence="1" id="KW-0175">Coiled coil</keyword>
<organism evidence="2 3">
    <name type="scientific">Rozella allomycis (strain CSF55)</name>
    <dbReference type="NCBI Taxonomy" id="988480"/>
    <lineage>
        <taxon>Eukaryota</taxon>
        <taxon>Fungi</taxon>
        <taxon>Fungi incertae sedis</taxon>
        <taxon>Cryptomycota</taxon>
        <taxon>Cryptomycota incertae sedis</taxon>
        <taxon>Rozella</taxon>
    </lineage>
</organism>
<keyword evidence="3" id="KW-1185">Reference proteome</keyword>
<evidence type="ECO:0000256" key="1">
    <source>
        <dbReference type="SAM" id="Coils"/>
    </source>
</evidence>
<protein>
    <submittedName>
        <fullName evidence="2">Uncharacterized protein</fullName>
    </submittedName>
</protein>
<proteinExistence type="predicted"/>
<evidence type="ECO:0000313" key="2">
    <source>
        <dbReference type="EMBL" id="EPZ36037.1"/>
    </source>
</evidence>
<dbReference type="HOGENOM" id="CLU_2098222_0_0_1"/>
<reference evidence="2 3" key="1">
    <citation type="journal article" date="2013" name="Curr. Biol.">
        <title>Shared signatures of parasitism and phylogenomics unite Cryptomycota and microsporidia.</title>
        <authorList>
            <person name="James T.Y."/>
            <person name="Pelin A."/>
            <person name="Bonen L."/>
            <person name="Ahrendt S."/>
            <person name="Sain D."/>
            <person name="Corradi N."/>
            <person name="Stajich J.E."/>
        </authorList>
    </citation>
    <scope>NUCLEOTIDE SEQUENCE [LARGE SCALE GENOMIC DNA]</scope>
    <source>
        <strain evidence="2 3">CSF55</strain>
    </source>
</reference>